<evidence type="ECO:0000256" key="1">
    <source>
        <dbReference type="ARBA" id="ARBA00023002"/>
    </source>
</evidence>
<dbReference type="RefSeq" id="WP_344480258.1">
    <property type="nucleotide sequence ID" value="NZ_BAAASB010000014.1"/>
</dbReference>
<dbReference type="Gene3D" id="3.60.130.10">
    <property type="entry name" value="Clavaminate synthase-like"/>
    <property type="match status" value="1"/>
</dbReference>
<keyword evidence="2" id="KW-0408">Iron</keyword>
<organism evidence="4 5">
    <name type="scientific">Streptomyces amakusaensis</name>
    <dbReference type="NCBI Taxonomy" id="67271"/>
    <lineage>
        <taxon>Bacteria</taxon>
        <taxon>Bacillati</taxon>
        <taxon>Actinomycetota</taxon>
        <taxon>Actinomycetes</taxon>
        <taxon>Kitasatosporales</taxon>
        <taxon>Streptomycetaceae</taxon>
        <taxon>Streptomyces</taxon>
    </lineage>
</organism>
<gene>
    <name evidence="4" type="ORF">ACFPRH_20415</name>
</gene>
<accession>A0ABW0AKL9</accession>
<evidence type="ECO:0000259" key="3">
    <source>
        <dbReference type="Pfam" id="PF02668"/>
    </source>
</evidence>
<feature type="domain" description="TauD/TfdA-like" evidence="3">
    <location>
        <begin position="38"/>
        <end position="276"/>
    </location>
</feature>
<dbReference type="Proteomes" id="UP001596160">
    <property type="component" value="Unassembled WGS sequence"/>
</dbReference>
<comment type="caution">
    <text evidence="4">The sequence shown here is derived from an EMBL/GenBank/DDBJ whole genome shotgun (WGS) entry which is preliminary data.</text>
</comment>
<dbReference type="GO" id="GO:0051213">
    <property type="term" value="F:dioxygenase activity"/>
    <property type="evidence" value="ECO:0007669"/>
    <property type="project" value="UniProtKB-KW"/>
</dbReference>
<dbReference type="InterPro" id="IPR042098">
    <property type="entry name" value="TauD-like_sf"/>
</dbReference>
<keyword evidence="5" id="KW-1185">Reference proteome</keyword>
<evidence type="ECO:0000313" key="5">
    <source>
        <dbReference type="Proteomes" id="UP001596160"/>
    </source>
</evidence>
<dbReference type="Pfam" id="PF02668">
    <property type="entry name" value="TauD"/>
    <property type="match status" value="1"/>
</dbReference>
<evidence type="ECO:0000256" key="2">
    <source>
        <dbReference type="ARBA" id="ARBA00023004"/>
    </source>
</evidence>
<reference evidence="5" key="1">
    <citation type="journal article" date="2019" name="Int. J. Syst. Evol. Microbiol.">
        <title>The Global Catalogue of Microorganisms (GCM) 10K type strain sequencing project: providing services to taxonomists for standard genome sequencing and annotation.</title>
        <authorList>
            <consortium name="The Broad Institute Genomics Platform"/>
            <consortium name="The Broad Institute Genome Sequencing Center for Infectious Disease"/>
            <person name="Wu L."/>
            <person name="Ma J."/>
        </authorList>
    </citation>
    <scope>NUCLEOTIDE SEQUENCE [LARGE SCALE GENOMIC DNA]</scope>
    <source>
        <strain evidence="5">PCU 266</strain>
    </source>
</reference>
<name>A0ABW0AKL9_9ACTN</name>
<proteinExistence type="predicted"/>
<sequence length="284" mass="29957">MPTPLITSATADRQMPAFTTPAAPVEAGSWSLPDATVRRRVTDGYRRRGYAIVHVPGVVPSAGNLGELSAALHLGEAFTPPLYTASSHTTGRGVSRLTAAPGGNHPFQDRAGQNVHCDGTLQTLGQIPTTLMLCVTAAAEGGVSYLVNLIGAYAELRRVDPRAADQLAHPGALVRTSTFTTGSSTAGPAFARTADGSWTTRYSRTATDAYHPTTGGDAAMERALTFLDAAARPGSAFRTDFTLRPGQALIIANDRLGHGRTPFRDDLSAPRLLLRALFTLRPLP</sequence>
<evidence type="ECO:0000313" key="4">
    <source>
        <dbReference type="EMBL" id="MFC5154102.1"/>
    </source>
</evidence>
<dbReference type="EMBL" id="JBHSKP010000013">
    <property type="protein sequence ID" value="MFC5154102.1"/>
    <property type="molecule type" value="Genomic_DNA"/>
</dbReference>
<dbReference type="SUPFAM" id="SSF51197">
    <property type="entry name" value="Clavaminate synthase-like"/>
    <property type="match status" value="1"/>
</dbReference>
<dbReference type="InterPro" id="IPR003819">
    <property type="entry name" value="TauD/TfdA-like"/>
</dbReference>
<keyword evidence="1" id="KW-0560">Oxidoreductase</keyword>
<keyword evidence="4" id="KW-0223">Dioxygenase</keyword>
<protein>
    <submittedName>
        <fullName evidence="4">TauD/TfdA family dioxygenase</fullName>
    </submittedName>
</protein>